<dbReference type="Proteomes" id="UP000447434">
    <property type="component" value="Chromosome 3"/>
</dbReference>
<evidence type="ECO:0000256" key="13">
    <source>
        <dbReference type="SAM" id="Phobius"/>
    </source>
</evidence>
<evidence type="ECO:0000256" key="9">
    <source>
        <dbReference type="ARBA" id="ARBA00022989"/>
    </source>
</evidence>
<protein>
    <submittedName>
        <fullName evidence="14">Putative chloroplast envelope membrane protein, CemA</fullName>
    </submittedName>
</protein>
<dbReference type="EMBL" id="WOCE01000003">
    <property type="protein sequence ID" value="KAE9617503.1"/>
    <property type="molecule type" value="Genomic_DNA"/>
</dbReference>
<evidence type="ECO:0000256" key="6">
    <source>
        <dbReference type="ARBA" id="ARBA00022780"/>
    </source>
</evidence>
<organism evidence="14 15">
    <name type="scientific">Lupinus albus</name>
    <name type="common">White lupine</name>
    <name type="synonym">Lupinus termis</name>
    <dbReference type="NCBI Taxonomy" id="3870"/>
    <lineage>
        <taxon>Eukaryota</taxon>
        <taxon>Viridiplantae</taxon>
        <taxon>Streptophyta</taxon>
        <taxon>Embryophyta</taxon>
        <taxon>Tracheophyta</taxon>
        <taxon>Spermatophyta</taxon>
        <taxon>Magnoliopsida</taxon>
        <taxon>eudicotyledons</taxon>
        <taxon>Gunneridae</taxon>
        <taxon>Pentapetalae</taxon>
        <taxon>rosids</taxon>
        <taxon>fabids</taxon>
        <taxon>Fabales</taxon>
        <taxon>Fabaceae</taxon>
        <taxon>Papilionoideae</taxon>
        <taxon>50 kb inversion clade</taxon>
        <taxon>genistoids sensu lato</taxon>
        <taxon>core genistoids</taxon>
        <taxon>Genisteae</taxon>
        <taxon>Lupinus</taxon>
    </lineage>
</organism>
<comment type="subcellular location">
    <subcellularLocation>
        <location evidence="1">Membrane</location>
        <topology evidence="1">Multi-pass membrane protein</topology>
    </subcellularLocation>
</comment>
<comment type="similarity">
    <text evidence="12">Belongs to the CemA family.</text>
</comment>
<evidence type="ECO:0000256" key="11">
    <source>
        <dbReference type="ARBA" id="ARBA00023136"/>
    </source>
</evidence>
<keyword evidence="15" id="KW-1185">Reference proteome</keyword>
<evidence type="ECO:0000313" key="14">
    <source>
        <dbReference type="EMBL" id="KAE9617503.1"/>
    </source>
</evidence>
<keyword evidence="8" id="KW-0630">Potassium</keyword>
<keyword evidence="7" id="KW-0375">Hydrogen ion transport</keyword>
<reference evidence="15" key="1">
    <citation type="journal article" date="2020" name="Nat. Commun.">
        <title>Genome sequence of the cluster root forming white lupin.</title>
        <authorList>
            <person name="Hufnagel B."/>
            <person name="Marques A."/>
            <person name="Soriano A."/>
            <person name="Marques L."/>
            <person name="Divol F."/>
            <person name="Doumas P."/>
            <person name="Sallet E."/>
            <person name="Mancinotti D."/>
            <person name="Carrere S."/>
            <person name="Marande W."/>
            <person name="Arribat S."/>
            <person name="Keller J."/>
            <person name="Huneau C."/>
            <person name="Blein T."/>
            <person name="Aime D."/>
            <person name="Laguerre M."/>
            <person name="Taylor J."/>
            <person name="Schubert V."/>
            <person name="Nelson M."/>
            <person name="Geu-Flores F."/>
            <person name="Crespi M."/>
            <person name="Gallardo-Guerrero K."/>
            <person name="Delaux P.-M."/>
            <person name="Salse J."/>
            <person name="Berges H."/>
            <person name="Guyot R."/>
            <person name="Gouzy J."/>
            <person name="Peret B."/>
        </authorList>
    </citation>
    <scope>NUCLEOTIDE SEQUENCE [LARGE SCALE GENOMIC DNA]</scope>
    <source>
        <strain evidence="15">cv. Amiga</strain>
    </source>
</reference>
<keyword evidence="10" id="KW-0406">Ion transport</keyword>
<keyword evidence="4" id="KW-0633">Potassium transport</keyword>
<comment type="caution">
    <text evidence="14">The sequence shown here is derived from an EMBL/GenBank/DDBJ whole genome shotgun (WGS) entry which is preliminary data.</text>
</comment>
<evidence type="ECO:0000256" key="2">
    <source>
        <dbReference type="ARBA" id="ARBA00022448"/>
    </source>
</evidence>
<evidence type="ECO:0000313" key="15">
    <source>
        <dbReference type="Proteomes" id="UP000447434"/>
    </source>
</evidence>
<dbReference type="GO" id="GO:0016020">
    <property type="term" value="C:membrane"/>
    <property type="evidence" value="ECO:0007669"/>
    <property type="project" value="UniProtKB-SubCell"/>
</dbReference>
<dbReference type="GO" id="GO:0006813">
    <property type="term" value="P:potassium ion transport"/>
    <property type="evidence" value="ECO:0007669"/>
    <property type="project" value="UniProtKB-KW"/>
</dbReference>
<gene>
    <name evidence="14" type="ORF">Lalb_Chr03g0036051</name>
</gene>
<keyword evidence="11 13" id="KW-0472">Membrane</keyword>
<feature type="transmembrane region" description="Helical" evidence="13">
    <location>
        <begin position="82"/>
        <end position="102"/>
    </location>
</feature>
<dbReference type="GO" id="GO:0015297">
    <property type="term" value="F:antiporter activity"/>
    <property type="evidence" value="ECO:0007669"/>
    <property type="project" value="UniProtKB-KW"/>
</dbReference>
<evidence type="ECO:0000256" key="3">
    <source>
        <dbReference type="ARBA" id="ARBA00022449"/>
    </source>
</evidence>
<dbReference type="InterPro" id="IPR004282">
    <property type="entry name" value="CemA"/>
</dbReference>
<accession>A0A6A4QVK2</accession>
<evidence type="ECO:0000256" key="7">
    <source>
        <dbReference type="ARBA" id="ARBA00022781"/>
    </source>
</evidence>
<dbReference type="PANTHER" id="PTHR33650">
    <property type="entry name" value="CHLOROPLAST ENVELOPE MEMBRANE PROTEIN-RELATED"/>
    <property type="match status" value="1"/>
</dbReference>
<dbReference type="AlphaFoldDB" id="A0A6A4QVK2"/>
<evidence type="ECO:0000256" key="8">
    <source>
        <dbReference type="ARBA" id="ARBA00022958"/>
    </source>
</evidence>
<keyword evidence="6" id="KW-0934">Plastid</keyword>
<sequence>MLKEYPETCLQNLRITMYKETLQLIMMHKEDGIHITLHFSTNIICFVIVSGYFILGFHSTRGWKLMIGSIYKDYGFAQNDQIIFGFVSIFQIILDIILKYLIYVI</sequence>
<dbReference type="Pfam" id="PF03040">
    <property type="entry name" value="CemA"/>
    <property type="match status" value="1"/>
</dbReference>
<evidence type="ECO:0000256" key="1">
    <source>
        <dbReference type="ARBA" id="ARBA00004141"/>
    </source>
</evidence>
<evidence type="ECO:0000256" key="4">
    <source>
        <dbReference type="ARBA" id="ARBA00022538"/>
    </source>
</evidence>
<keyword evidence="6" id="KW-1001">Plastid inner membrane</keyword>
<keyword evidence="3" id="KW-0050">Antiport</keyword>
<keyword evidence="2" id="KW-0813">Transport</keyword>
<evidence type="ECO:0000256" key="5">
    <source>
        <dbReference type="ARBA" id="ARBA00022692"/>
    </source>
</evidence>
<feature type="transmembrane region" description="Helical" evidence="13">
    <location>
        <begin position="35"/>
        <end position="55"/>
    </location>
</feature>
<evidence type="ECO:0000256" key="12">
    <source>
        <dbReference type="ARBA" id="ARBA00043980"/>
    </source>
</evidence>
<name>A0A6A4QVK2_LUPAL</name>
<dbReference type="GO" id="GO:1902600">
    <property type="term" value="P:proton transmembrane transport"/>
    <property type="evidence" value="ECO:0007669"/>
    <property type="project" value="UniProtKB-KW"/>
</dbReference>
<keyword evidence="5 13" id="KW-0812">Transmembrane</keyword>
<evidence type="ECO:0000256" key="10">
    <source>
        <dbReference type="ARBA" id="ARBA00023065"/>
    </source>
</evidence>
<dbReference type="PANTHER" id="PTHR33650:SF2">
    <property type="entry name" value="CHLOROPLAST ENVELOPE MEMBRANE PROTEIN"/>
    <property type="match status" value="1"/>
</dbReference>
<dbReference type="OrthoDB" id="1420651at2759"/>
<keyword evidence="9 13" id="KW-1133">Transmembrane helix</keyword>
<proteinExistence type="inferred from homology"/>